<feature type="non-terminal residue" evidence="2">
    <location>
        <position position="1"/>
    </location>
</feature>
<name>A0A6P8ATD6_PYRGI</name>
<reference evidence="2" key="2">
    <citation type="submission" date="2019-10" db="EMBL/GenBank/DDBJ databases">
        <authorList>
            <consortium name="NCBI Genome Project"/>
        </authorList>
    </citation>
    <scope>NUCLEOTIDE SEQUENCE</scope>
    <source>
        <strain evidence="2">NI907</strain>
    </source>
</reference>
<keyword evidence="1" id="KW-1185">Reference proteome</keyword>
<accession>A0A6P8ATD6</accession>
<dbReference type="AlphaFoldDB" id="A0A6P8ATD6"/>
<evidence type="ECO:0000313" key="1">
    <source>
        <dbReference type="Proteomes" id="UP000515153"/>
    </source>
</evidence>
<dbReference type="Proteomes" id="UP000515153">
    <property type="component" value="Unplaced"/>
</dbReference>
<evidence type="ECO:0000313" key="2">
    <source>
        <dbReference type="RefSeq" id="XP_030978160.1"/>
    </source>
</evidence>
<dbReference type="GeneID" id="41964954"/>
<organism evidence="1 2">
    <name type="scientific">Pyricularia grisea</name>
    <name type="common">Crabgrass-specific blast fungus</name>
    <name type="synonym">Magnaporthe grisea</name>
    <dbReference type="NCBI Taxonomy" id="148305"/>
    <lineage>
        <taxon>Eukaryota</taxon>
        <taxon>Fungi</taxon>
        <taxon>Dikarya</taxon>
        <taxon>Ascomycota</taxon>
        <taxon>Pezizomycotina</taxon>
        <taxon>Sordariomycetes</taxon>
        <taxon>Sordariomycetidae</taxon>
        <taxon>Magnaporthales</taxon>
        <taxon>Pyriculariaceae</taxon>
        <taxon>Pyricularia</taxon>
    </lineage>
</organism>
<gene>
    <name evidence="2" type="ORF">PgNI_10070</name>
</gene>
<dbReference type="RefSeq" id="XP_030978160.1">
    <property type="nucleotide sequence ID" value="XM_031130046.1"/>
</dbReference>
<dbReference type="KEGG" id="pgri:PgNI_10070"/>
<reference evidence="2" key="1">
    <citation type="journal article" date="2019" name="Mol. Biol. Evol.">
        <title>Blast fungal genomes show frequent chromosomal changes, gene gains and losses, and effector gene turnover.</title>
        <authorList>
            <person name="Gomez Luciano L.B."/>
            <person name="Jason Tsai I."/>
            <person name="Chuma I."/>
            <person name="Tosa Y."/>
            <person name="Chen Y.H."/>
            <person name="Li J.Y."/>
            <person name="Li M.Y."/>
            <person name="Jade Lu M.Y."/>
            <person name="Nakayashiki H."/>
            <person name="Li W.H."/>
        </authorList>
    </citation>
    <scope>NUCLEOTIDE SEQUENCE</scope>
    <source>
        <strain evidence="2">NI907</strain>
    </source>
</reference>
<sequence length="81" mass="9358">SSTRPRIGCKAYRTDGSRTFADWESSRDSNRICIPYEAARPGRRILGGWYSSATRRRESRFLWRAVDAMPAEFQLLRGSED</sequence>
<reference evidence="2" key="3">
    <citation type="submission" date="2025-08" db="UniProtKB">
        <authorList>
            <consortium name="RefSeq"/>
        </authorList>
    </citation>
    <scope>IDENTIFICATION</scope>
    <source>
        <strain evidence="2">NI907</strain>
    </source>
</reference>
<protein>
    <submittedName>
        <fullName evidence="2">Uncharacterized protein</fullName>
    </submittedName>
</protein>
<proteinExistence type="predicted"/>